<keyword evidence="2" id="KW-0732">Signal</keyword>
<dbReference type="Proteomes" id="UP001409291">
    <property type="component" value="Unassembled WGS sequence"/>
</dbReference>
<protein>
    <submittedName>
        <fullName evidence="3">Uncharacterized protein</fullName>
    </submittedName>
</protein>
<evidence type="ECO:0000313" key="4">
    <source>
        <dbReference type="Proteomes" id="UP001409291"/>
    </source>
</evidence>
<organism evidence="3 4">
    <name type="scientific">Sphingobacterium kitahiroshimense</name>
    <dbReference type="NCBI Taxonomy" id="470446"/>
    <lineage>
        <taxon>Bacteria</taxon>
        <taxon>Pseudomonadati</taxon>
        <taxon>Bacteroidota</taxon>
        <taxon>Sphingobacteriia</taxon>
        <taxon>Sphingobacteriales</taxon>
        <taxon>Sphingobacteriaceae</taxon>
        <taxon>Sphingobacterium</taxon>
    </lineage>
</organism>
<evidence type="ECO:0000313" key="3">
    <source>
        <dbReference type="EMBL" id="MEN5376201.1"/>
    </source>
</evidence>
<feature type="compositionally biased region" description="Basic and acidic residues" evidence="1">
    <location>
        <begin position="122"/>
        <end position="180"/>
    </location>
</feature>
<accession>A0ABV0BNA0</accession>
<sequence length="180" mass="22247">MKKLVYLTVLVGGLFFVKPAAAQVNVSINIGNQPSWGPVGYDYVRYYYIPEINVYYDVINRRYTHYHGRRWVTSRSLPSRYRNFNFYNTYKVVINDRDPWRHHDRYRRDYGHYAHRRNQVSIRDHRSNYDRPRHNDRYDHHRVERHENHRDRSEHRKSDKRNDKRGHDRHSERGEGHGRR</sequence>
<feature type="region of interest" description="Disordered" evidence="1">
    <location>
        <begin position="117"/>
        <end position="180"/>
    </location>
</feature>
<feature type="signal peptide" evidence="2">
    <location>
        <begin position="1"/>
        <end position="22"/>
    </location>
</feature>
<dbReference type="RefSeq" id="WP_346580536.1">
    <property type="nucleotide sequence ID" value="NZ_JBDJLH010000005.1"/>
</dbReference>
<feature type="chain" id="PRO_5046474329" evidence="2">
    <location>
        <begin position="23"/>
        <end position="180"/>
    </location>
</feature>
<keyword evidence="4" id="KW-1185">Reference proteome</keyword>
<proteinExistence type="predicted"/>
<comment type="caution">
    <text evidence="3">The sequence shown here is derived from an EMBL/GenBank/DDBJ whole genome shotgun (WGS) entry which is preliminary data.</text>
</comment>
<gene>
    <name evidence="3" type="ORF">ABE541_02905</name>
</gene>
<dbReference type="EMBL" id="JBDJNQ010000001">
    <property type="protein sequence ID" value="MEN5376201.1"/>
    <property type="molecule type" value="Genomic_DNA"/>
</dbReference>
<name>A0ABV0BNA0_9SPHI</name>
<reference evidence="3 4" key="1">
    <citation type="submission" date="2024-04" db="EMBL/GenBank/DDBJ databases">
        <title>WGS of bacteria from Torrens River.</title>
        <authorList>
            <person name="Wyrsch E.R."/>
            <person name="Drigo B."/>
        </authorList>
    </citation>
    <scope>NUCLEOTIDE SEQUENCE [LARGE SCALE GENOMIC DNA]</scope>
    <source>
        <strain evidence="3 4">TWI391</strain>
    </source>
</reference>
<evidence type="ECO:0000256" key="2">
    <source>
        <dbReference type="SAM" id="SignalP"/>
    </source>
</evidence>
<evidence type="ECO:0000256" key="1">
    <source>
        <dbReference type="SAM" id="MobiDB-lite"/>
    </source>
</evidence>